<protein>
    <recommendedName>
        <fullName evidence="4">RRM domain-containing protein</fullName>
    </recommendedName>
</protein>
<name>A0A7S1TDQ1_9RHOD</name>
<dbReference type="InterPro" id="IPR000504">
    <property type="entry name" value="RRM_dom"/>
</dbReference>
<feature type="region of interest" description="Disordered" evidence="3">
    <location>
        <begin position="375"/>
        <end position="410"/>
    </location>
</feature>
<dbReference type="PANTHER" id="PTHR48025:SF1">
    <property type="entry name" value="RRM DOMAIN-CONTAINING PROTEIN"/>
    <property type="match status" value="1"/>
</dbReference>
<dbReference type="SUPFAM" id="SSF54928">
    <property type="entry name" value="RNA-binding domain, RBD"/>
    <property type="match status" value="1"/>
</dbReference>
<dbReference type="SMART" id="SM00360">
    <property type="entry name" value="RRM"/>
    <property type="match status" value="2"/>
</dbReference>
<dbReference type="Gene3D" id="3.30.70.330">
    <property type="match status" value="1"/>
</dbReference>
<dbReference type="GO" id="GO:0003729">
    <property type="term" value="F:mRNA binding"/>
    <property type="evidence" value="ECO:0007669"/>
    <property type="project" value="TreeGrafter"/>
</dbReference>
<dbReference type="AlphaFoldDB" id="A0A7S1TDQ1"/>
<evidence type="ECO:0000256" key="1">
    <source>
        <dbReference type="ARBA" id="ARBA00022884"/>
    </source>
</evidence>
<dbReference type="EMBL" id="HBGH01009996">
    <property type="protein sequence ID" value="CAD9233426.1"/>
    <property type="molecule type" value="Transcribed_RNA"/>
</dbReference>
<dbReference type="GO" id="GO:0005634">
    <property type="term" value="C:nucleus"/>
    <property type="evidence" value="ECO:0007669"/>
    <property type="project" value="TreeGrafter"/>
</dbReference>
<accession>A0A7S1TDQ1</accession>
<dbReference type="InterPro" id="IPR012677">
    <property type="entry name" value="Nucleotide-bd_a/b_plait_sf"/>
</dbReference>
<evidence type="ECO:0000259" key="4">
    <source>
        <dbReference type="PROSITE" id="PS50102"/>
    </source>
</evidence>
<feature type="domain" description="RRM" evidence="4">
    <location>
        <begin position="459"/>
        <end position="536"/>
    </location>
</feature>
<dbReference type="Pfam" id="PF00076">
    <property type="entry name" value="RRM_1"/>
    <property type="match status" value="1"/>
</dbReference>
<sequence>MSEKDQHEKHIRYKLEVDEYVVGAPEDDEGASSSRLDPRIQMIKAEEKDPSLLWKRERSVPESSRRVRQVWRQTSMYGGSSRLPLGTSTVVDGARVDSPLYFSGPGLEKEGKVEPGVKVETLRVEPDLGSFPHRSHDEHMLSSCASRSYRGEDVHPVRENLRHQRYASHDAVQDRRHTNSGQGNFQQRNFPKLRASMAKARLSSREESLYERDGRFPDNVRLYREYPVDSRHEMHLAPHVPLPSVQNAQMRNPQGRITSIPCEVQARSYGKPSVSVDRRVTQEPPPPPFSAFKTENLIDPEDRELKREDIPGDFEVTIRQAQNTTREVVEFTHEDRLRIWKDKLQEIRKDRVPDSLSYRRVRGRIRHVGITKRPYRMYRTEREPRAGRGPSSGLQPSQAPQHDGTWDAEMNADDDLKDDVYVRPTQNPPEAENNDYEEWHLNKVKVDGLTPVQATNEEKAILVVNLPEEYSKKQLDKLFKPYGPIMFTRMCADPGGTDLVCGKVGFKSGVQARRAVSEMNHYNVEGKDLVVRIISNPKDILSKLQPDKVLVLESLHPSATVSKIKSAVMERFPNAVNVTVPETKDPLRDNRGIAFVEMRSEDELSASLLSLLDTPIQIYGQSTRPRRFSAEKPQIQRTRSGKGL</sequence>
<dbReference type="InterPro" id="IPR035979">
    <property type="entry name" value="RBD_domain_sf"/>
</dbReference>
<dbReference type="InterPro" id="IPR050502">
    <property type="entry name" value="Euk_RNA-bind_prot"/>
</dbReference>
<evidence type="ECO:0000313" key="5">
    <source>
        <dbReference type="EMBL" id="CAD9233426.1"/>
    </source>
</evidence>
<gene>
    <name evidence="5" type="ORF">CCAE0312_LOCUS5512</name>
</gene>
<evidence type="ECO:0000256" key="2">
    <source>
        <dbReference type="PROSITE-ProRule" id="PRU00176"/>
    </source>
</evidence>
<keyword evidence="1 2" id="KW-0694">RNA-binding</keyword>
<dbReference type="PANTHER" id="PTHR48025">
    <property type="entry name" value="OS02G0815200 PROTEIN"/>
    <property type="match status" value="1"/>
</dbReference>
<dbReference type="PROSITE" id="PS50102">
    <property type="entry name" value="RRM"/>
    <property type="match status" value="1"/>
</dbReference>
<proteinExistence type="predicted"/>
<organism evidence="5">
    <name type="scientific">Compsopogon caeruleus</name>
    <dbReference type="NCBI Taxonomy" id="31354"/>
    <lineage>
        <taxon>Eukaryota</taxon>
        <taxon>Rhodophyta</taxon>
        <taxon>Compsopogonophyceae</taxon>
        <taxon>Compsopogonales</taxon>
        <taxon>Compsopogonaceae</taxon>
        <taxon>Compsopogon</taxon>
    </lineage>
</organism>
<feature type="region of interest" description="Disordered" evidence="3">
    <location>
        <begin position="273"/>
        <end position="292"/>
    </location>
</feature>
<dbReference type="CDD" id="cd00590">
    <property type="entry name" value="RRM_SF"/>
    <property type="match status" value="2"/>
</dbReference>
<evidence type="ECO:0000256" key="3">
    <source>
        <dbReference type="SAM" id="MobiDB-lite"/>
    </source>
</evidence>
<reference evidence="5" key="1">
    <citation type="submission" date="2021-01" db="EMBL/GenBank/DDBJ databases">
        <authorList>
            <person name="Corre E."/>
            <person name="Pelletier E."/>
            <person name="Niang G."/>
            <person name="Scheremetjew M."/>
            <person name="Finn R."/>
            <person name="Kale V."/>
            <person name="Holt S."/>
            <person name="Cochrane G."/>
            <person name="Meng A."/>
            <person name="Brown T."/>
            <person name="Cohen L."/>
        </authorList>
    </citation>
    <scope>NUCLEOTIDE SEQUENCE</scope>
    <source>
        <strain evidence="5">SAG 36.94</strain>
    </source>
</reference>
<feature type="region of interest" description="Disordered" evidence="3">
    <location>
        <begin position="623"/>
        <end position="644"/>
    </location>
</feature>